<proteinExistence type="inferred from homology"/>
<dbReference type="PANTHER" id="PTHR33841:SF1">
    <property type="entry name" value="DNA METHYLTRANSFERASE A"/>
    <property type="match status" value="1"/>
</dbReference>
<name>A0A9X4AYP1_9BACT</name>
<keyword evidence="3 8" id="KW-0489">Methyltransferase</keyword>
<evidence type="ECO:0000256" key="4">
    <source>
        <dbReference type="ARBA" id="ARBA00022679"/>
    </source>
</evidence>
<keyword evidence="5" id="KW-0680">Restriction system</keyword>
<comment type="catalytic activity">
    <reaction evidence="6">
        <text>a 2'-deoxyadenosine in DNA + S-adenosyl-L-methionine = an N(6)-methyl-2'-deoxyadenosine in DNA + S-adenosyl-L-homocysteine + H(+)</text>
        <dbReference type="Rhea" id="RHEA:15197"/>
        <dbReference type="Rhea" id="RHEA-COMP:12418"/>
        <dbReference type="Rhea" id="RHEA-COMP:12419"/>
        <dbReference type="ChEBI" id="CHEBI:15378"/>
        <dbReference type="ChEBI" id="CHEBI:57856"/>
        <dbReference type="ChEBI" id="CHEBI:59789"/>
        <dbReference type="ChEBI" id="CHEBI:90615"/>
        <dbReference type="ChEBI" id="CHEBI:90616"/>
        <dbReference type="EC" id="2.1.1.72"/>
    </reaction>
</comment>
<accession>A0A9X4AYP1</accession>
<dbReference type="InterPro" id="IPR029063">
    <property type="entry name" value="SAM-dependent_MTases_sf"/>
</dbReference>
<evidence type="ECO:0000256" key="1">
    <source>
        <dbReference type="ARBA" id="ARBA00006594"/>
    </source>
</evidence>
<dbReference type="PROSITE" id="PS00092">
    <property type="entry name" value="N6_MTASE"/>
    <property type="match status" value="1"/>
</dbReference>
<organism evidence="8 9">
    <name type="scientific">Polyangium jinanense</name>
    <dbReference type="NCBI Taxonomy" id="2829994"/>
    <lineage>
        <taxon>Bacteria</taxon>
        <taxon>Pseudomonadati</taxon>
        <taxon>Myxococcota</taxon>
        <taxon>Polyangia</taxon>
        <taxon>Polyangiales</taxon>
        <taxon>Polyangiaceae</taxon>
        <taxon>Polyangium</taxon>
    </lineage>
</organism>
<evidence type="ECO:0000259" key="7">
    <source>
        <dbReference type="Pfam" id="PF02384"/>
    </source>
</evidence>
<feature type="domain" description="DNA methylase adenine-specific" evidence="7">
    <location>
        <begin position="321"/>
        <end position="565"/>
    </location>
</feature>
<dbReference type="PRINTS" id="PR00507">
    <property type="entry name" value="N12N6MTFRASE"/>
</dbReference>
<dbReference type="GO" id="GO:0008170">
    <property type="term" value="F:N-methyltransferase activity"/>
    <property type="evidence" value="ECO:0007669"/>
    <property type="project" value="InterPro"/>
</dbReference>
<dbReference type="Proteomes" id="UP001151081">
    <property type="component" value="Unassembled WGS sequence"/>
</dbReference>
<dbReference type="GO" id="GO:0009007">
    <property type="term" value="F:site-specific DNA-methyltransferase (adenine-specific) activity"/>
    <property type="evidence" value="ECO:0007669"/>
    <property type="project" value="UniProtKB-EC"/>
</dbReference>
<dbReference type="InterPro" id="IPR003356">
    <property type="entry name" value="DNA_methylase_A-5"/>
</dbReference>
<sequence length="567" mass="63254">MSAVERNNNERLLTAACRILGLVDGCLLPATPAPTEDNLASWTDKGDWLGLAAEVGAEKVFFVDNEPILVLAELPEDEDAAELFNRVWSMARPQILFLAREGELAVYRLGASPVRADEALDSGDRLLALAKGVADIATNLASFRRESIETGQVYGDERFGDGAGRADRTLVRDLKAVRVELTKGPTGLKLPIAHSLIGRALFVRYLEDRAILVREYFEAVASARPEWQELLDQEPRETFADPRLAQVMFFRVLKDKDFAYAFFAKLASDFNGDTFPVSLQEEAAVNPEHLELLRALLVGNAPSAQGRLFLFAYRFDIIPIELISNIYENFYAATRGKGNTQSSYYTPPALVDFLLSRALTVEVLDGRPRVTDAACGSGIFLVETFRRMVRHRVARQRRRLSQRELRVILRDQIRGIDLNPEAVPIAAFSLYLAYLHYQNPREVNERRKLPNLRWDPERAEARDPDQHFDILFAGNAFDAITQEDPVVRRHFGPGSADVVVGNPPWGAVASGDKLGQAALRQTMRWCADKSERIIGDKEMSQAFVHLALELLPPDRGRAALLLSSGGI</sequence>
<comment type="caution">
    <text evidence="8">The sequence shown here is derived from an EMBL/GenBank/DDBJ whole genome shotgun (WGS) entry which is preliminary data.</text>
</comment>
<dbReference type="GO" id="GO:0003677">
    <property type="term" value="F:DNA binding"/>
    <property type="evidence" value="ECO:0007669"/>
    <property type="project" value="InterPro"/>
</dbReference>
<evidence type="ECO:0000256" key="6">
    <source>
        <dbReference type="ARBA" id="ARBA00047942"/>
    </source>
</evidence>
<dbReference type="EC" id="2.1.1.72" evidence="2"/>
<dbReference type="Pfam" id="PF02384">
    <property type="entry name" value="N6_Mtase"/>
    <property type="match status" value="1"/>
</dbReference>
<dbReference type="RefSeq" id="WP_272459589.1">
    <property type="nucleotide sequence ID" value="NZ_JAGTJJ010000051.1"/>
</dbReference>
<dbReference type="InterPro" id="IPR002052">
    <property type="entry name" value="DNA_methylase_N6_adenine_CS"/>
</dbReference>
<reference evidence="8 9" key="1">
    <citation type="submission" date="2021-04" db="EMBL/GenBank/DDBJ databases">
        <title>Genome analysis of Polyangium sp.</title>
        <authorList>
            <person name="Li Y."/>
            <person name="Wang J."/>
        </authorList>
    </citation>
    <scope>NUCLEOTIDE SEQUENCE [LARGE SCALE GENOMIC DNA]</scope>
    <source>
        <strain evidence="8 9">SDU14</strain>
    </source>
</reference>
<dbReference type="Gene3D" id="3.40.50.150">
    <property type="entry name" value="Vaccinia Virus protein VP39"/>
    <property type="match status" value="1"/>
</dbReference>
<evidence type="ECO:0000256" key="5">
    <source>
        <dbReference type="ARBA" id="ARBA00022747"/>
    </source>
</evidence>
<protein>
    <recommendedName>
        <fullName evidence="2">site-specific DNA-methyltransferase (adenine-specific)</fullName>
        <ecNumber evidence="2">2.1.1.72</ecNumber>
    </recommendedName>
</protein>
<evidence type="ECO:0000313" key="8">
    <source>
        <dbReference type="EMBL" id="MDC3987307.1"/>
    </source>
</evidence>
<keyword evidence="4" id="KW-0808">Transferase</keyword>
<dbReference type="EMBL" id="JAGTJJ010000051">
    <property type="protein sequence ID" value="MDC3987307.1"/>
    <property type="molecule type" value="Genomic_DNA"/>
</dbReference>
<dbReference type="AlphaFoldDB" id="A0A9X4AYP1"/>
<dbReference type="SUPFAM" id="SSF53335">
    <property type="entry name" value="S-adenosyl-L-methionine-dependent methyltransferases"/>
    <property type="match status" value="1"/>
</dbReference>
<evidence type="ECO:0000256" key="3">
    <source>
        <dbReference type="ARBA" id="ARBA00022603"/>
    </source>
</evidence>
<dbReference type="GO" id="GO:0032259">
    <property type="term" value="P:methylation"/>
    <property type="evidence" value="ECO:0007669"/>
    <property type="project" value="UniProtKB-KW"/>
</dbReference>
<gene>
    <name evidence="8" type="ORF">KEG57_42960</name>
</gene>
<comment type="similarity">
    <text evidence="1">Belongs to the N(4)/N(6)-methyltransferase family.</text>
</comment>
<dbReference type="PANTHER" id="PTHR33841">
    <property type="entry name" value="DNA METHYLTRANSFERASE YEEA-RELATED"/>
    <property type="match status" value="1"/>
</dbReference>
<evidence type="ECO:0000256" key="2">
    <source>
        <dbReference type="ARBA" id="ARBA00011900"/>
    </source>
</evidence>
<keyword evidence="9" id="KW-1185">Reference proteome</keyword>
<dbReference type="GO" id="GO:0009307">
    <property type="term" value="P:DNA restriction-modification system"/>
    <property type="evidence" value="ECO:0007669"/>
    <property type="project" value="UniProtKB-KW"/>
</dbReference>
<evidence type="ECO:0000313" key="9">
    <source>
        <dbReference type="Proteomes" id="UP001151081"/>
    </source>
</evidence>
<dbReference type="InterPro" id="IPR050953">
    <property type="entry name" value="N4_N6_ade-DNA_methylase"/>
</dbReference>